<feature type="region of interest" description="Disordered" evidence="1">
    <location>
        <begin position="50"/>
        <end position="84"/>
    </location>
</feature>
<gene>
    <name evidence="3" type="ORF">PCOR1329_LOCUS39987</name>
</gene>
<dbReference type="Proteomes" id="UP001189429">
    <property type="component" value="Unassembled WGS sequence"/>
</dbReference>
<proteinExistence type="predicted"/>
<name>A0ABN9TKP0_9DINO</name>
<keyword evidence="4" id="KW-1185">Reference proteome</keyword>
<dbReference type="PROSITE" id="PS51257">
    <property type="entry name" value="PROKAR_LIPOPROTEIN"/>
    <property type="match status" value="1"/>
</dbReference>
<dbReference type="EMBL" id="CAUYUJ010014827">
    <property type="protein sequence ID" value="CAK0846509.1"/>
    <property type="molecule type" value="Genomic_DNA"/>
</dbReference>
<evidence type="ECO:0000256" key="1">
    <source>
        <dbReference type="SAM" id="MobiDB-lite"/>
    </source>
</evidence>
<feature type="compositionally biased region" description="Gly residues" evidence="1">
    <location>
        <begin position="71"/>
        <end position="80"/>
    </location>
</feature>
<organism evidence="3 4">
    <name type="scientific">Prorocentrum cordatum</name>
    <dbReference type="NCBI Taxonomy" id="2364126"/>
    <lineage>
        <taxon>Eukaryota</taxon>
        <taxon>Sar</taxon>
        <taxon>Alveolata</taxon>
        <taxon>Dinophyceae</taxon>
        <taxon>Prorocentrales</taxon>
        <taxon>Prorocentraceae</taxon>
        <taxon>Prorocentrum</taxon>
    </lineage>
</organism>
<feature type="chain" id="PRO_5046733069" evidence="2">
    <location>
        <begin position="22"/>
        <end position="326"/>
    </location>
</feature>
<comment type="caution">
    <text evidence="3">The sequence shown here is derived from an EMBL/GenBank/DDBJ whole genome shotgun (WGS) entry which is preliminary data.</text>
</comment>
<evidence type="ECO:0000256" key="2">
    <source>
        <dbReference type="SAM" id="SignalP"/>
    </source>
</evidence>
<protein>
    <submittedName>
        <fullName evidence="3">Uncharacterized protein</fullName>
    </submittedName>
</protein>
<keyword evidence="2" id="KW-0732">Signal</keyword>
<evidence type="ECO:0000313" key="3">
    <source>
        <dbReference type="EMBL" id="CAK0846509.1"/>
    </source>
</evidence>
<accession>A0ABN9TKP0</accession>
<evidence type="ECO:0000313" key="4">
    <source>
        <dbReference type="Proteomes" id="UP001189429"/>
    </source>
</evidence>
<sequence length="326" mass="34568">MSRWPLLGCALAAACPPVARAVCWADGCAVGSPGSLVPHGGGTIARAAAARLASRRAPENRTQDPVADDGTAGGAAGAGGAVPREGTDEQAACWALFAEGEAQSKAAVGAADGGAPLMVKWATDSAGAGVPAQMLRAEELMQQALLSSECAQGHGAMGASRALRVFQHAKWLAERDHARAAEVRFREASREAAERRRSVLAQHALARLGYFLAQWGRPAEALEAFLEAQRFGELDPERDPVAPFVLGVVGRQAAGGDVRRLRDAEERILGAGRQPTEELEALRERLQAEIRFWRAAELCPRRCLDAEEVVYAMICLGSHLFHAVAR</sequence>
<reference evidence="3" key="1">
    <citation type="submission" date="2023-10" db="EMBL/GenBank/DDBJ databases">
        <authorList>
            <person name="Chen Y."/>
            <person name="Shah S."/>
            <person name="Dougan E. K."/>
            <person name="Thang M."/>
            <person name="Chan C."/>
        </authorList>
    </citation>
    <scope>NUCLEOTIDE SEQUENCE [LARGE SCALE GENOMIC DNA]</scope>
</reference>
<feature type="signal peptide" evidence="2">
    <location>
        <begin position="1"/>
        <end position="21"/>
    </location>
</feature>